<dbReference type="PROSITE" id="PS51450">
    <property type="entry name" value="LRR"/>
    <property type="match status" value="2"/>
</dbReference>
<dbReference type="Gene3D" id="3.80.10.10">
    <property type="entry name" value="Ribonuclease Inhibitor"/>
    <property type="match status" value="3"/>
</dbReference>
<dbReference type="STRING" id="1344418.A0A1D2V9S5"/>
<dbReference type="SUPFAM" id="SSF52058">
    <property type="entry name" value="L domain-like"/>
    <property type="match status" value="1"/>
</dbReference>
<dbReference type="Proteomes" id="UP000095038">
    <property type="component" value="Unassembled WGS sequence"/>
</dbReference>
<dbReference type="Pfam" id="PF00560">
    <property type="entry name" value="LRR_1"/>
    <property type="match status" value="2"/>
</dbReference>
<organism evidence="3 4">
    <name type="scientific">Ascoidea rubescens DSM 1968</name>
    <dbReference type="NCBI Taxonomy" id="1344418"/>
    <lineage>
        <taxon>Eukaryota</taxon>
        <taxon>Fungi</taxon>
        <taxon>Dikarya</taxon>
        <taxon>Ascomycota</taxon>
        <taxon>Saccharomycotina</taxon>
        <taxon>Saccharomycetes</taxon>
        <taxon>Ascoideaceae</taxon>
        <taxon>Ascoidea</taxon>
    </lineage>
</organism>
<dbReference type="EMBL" id="KV454492">
    <property type="protein sequence ID" value="ODV58412.1"/>
    <property type="molecule type" value="Genomic_DNA"/>
</dbReference>
<evidence type="ECO:0000256" key="2">
    <source>
        <dbReference type="ARBA" id="ARBA00022737"/>
    </source>
</evidence>
<reference evidence="4" key="1">
    <citation type="submission" date="2016-05" db="EMBL/GenBank/DDBJ databases">
        <title>Comparative genomics of biotechnologically important yeasts.</title>
        <authorList>
            <consortium name="DOE Joint Genome Institute"/>
            <person name="Riley R."/>
            <person name="Haridas S."/>
            <person name="Wolfe K.H."/>
            <person name="Lopes M.R."/>
            <person name="Hittinger C.T."/>
            <person name="Goker M."/>
            <person name="Salamov A."/>
            <person name="Wisecaver J."/>
            <person name="Long T.M."/>
            <person name="Aerts A.L."/>
            <person name="Barry K."/>
            <person name="Choi C."/>
            <person name="Clum A."/>
            <person name="Coughlan A.Y."/>
            <person name="Deshpande S."/>
            <person name="Douglass A.P."/>
            <person name="Hanson S.J."/>
            <person name="Klenk H.-P."/>
            <person name="Labutti K."/>
            <person name="Lapidus A."/>
            <person name="Lindquist E."/>
            <person name="Lipzen A."/>
            <person name="Meier-Kolthoff J.P."/>
            <person name="Ohm R.A."/>
            <person name="Otillar R.P."/>
            <person name="Pangilinan J."/>
            <person name="Peng Y."/>
            <person name="Rokas A."/>
            <person name="Rosa C.A."/>
            <person name="Scheuner C."/>
            <person name="Sibirny A.A."/>
            <person name="Slot J.C."/>
            <person name="Stielow J.B."/>
            <person name="Sun H."/>
            <person name="Kurtzman C.P."/>
            <person name="Blackwell M."/>
            <person name="Grigoriev I.V."/>
            <person name="Jeffries T.W."/>
        </authorList>
    </citation>
    <scope>NUCLEOTIDE SEQUENCE [LARGE SCALE GENOMIC DNA]</scope>
    <source>
        <strain evidence="4">DSM 1968</strain>
    </source>
</reference>
<dbReference type="GeneID" id="30963543"/>
<dbReference type="InParanoid" id="A0A1D2V9S5"/>
<dbReference type="InterPro" id="IPR052574">
    <property type="entry name" value="CDIRP"/>
</dbReference>
<dbReference type="InterPro" id="IPR032675">
    <property type="entry name" value="LRR_dom_sf"/>
</dbReference>
<sequence>NVTEISQIDISFSINKKNLVSSITDRIYDKKSWDLISDIDLSGKELVSLNDLMNLLPNLRTLNISNNMIRFLDGCPKKIDSIIGVNNKFDGTCSFSKYRDLEYLNLMRNSLENLMSFKQLIHLKELNVRYNKINDLSGIGYIQNLIKVDLRNNRIKEGINFKKWRRLIHLEQIDLSNNRILEIKGTKYLKKLRILKADNNRIEKV</sequence>
<dbReference type="RefSeq" id="XP_020044719.1">
    <property type="nucleotide sequence ID" value="XM_020189907.1"/>
</dbReference>
<gene>
    <name evidence="3" type="ORF">ASCRUDRAFT_25725</name>
</gene>
<keyword evidence="4" id="KW-1185">Reference proteome</keyword>
<dbReference type="Pfam" id="PF13516">
    <property type="entry name" value="LRR_6"/>
    <property type="match status" value="1"/>
</dbReference>
<dbReference type="GO" id="GO:0035591">
    <property type="term" value="F:signaling adaptor activity"/>
    <property type="evidence" value="ECO:0007669"/>
    <property type="project" value="TreeGrafter"/>
</dbReference>
<evidence type="ECO:0000313" key="3">
    <source>
        <dbReference type="EMBL" id="ODV58412.1"/>
    </source>
</evidence>
<accession>A0A1D2V9S5</accession>
<feature type="non-terminal residue" evidence="3">
    <location>
        <position position="205"/>
    </location>
</feature>
<dbReference type="OrthoDB" id="7451790at2759"/>
<evidence type="ECO:0000313" key="4">
    <source>
        <dbReference type="Proteomes" id="UP000095038"/>
    </source>
</evidence>
<keyword evidence="2" id="KW-0677">Repeat</keyword>
<protein>
    <submittedName>
        <fullName evidence="3">Outer arm dynein light chain 1</fullName>
    </submittedName>
</protein>
<evidence type="ECO:0000256" key="1">
    <source>
        <dbReference type="ARBA" id="ARBA00022614"/>
    </source>
</evidence>
<dbReference type="GO" id="GO:1902412">
    <property type="term" value="P:regulation of mitotic cytokinesis"/>
    <property type="evidence" value="ECO:0007669"/>
    <property type="project" value="TreeGrafter"/>
</dbReference>
<dbReference type="GO" id="GO:0061499">
    <property type="term" value="C:outer plaque of mitotic spindle pole body"/>
    <property type="evidence" value="ECO:0007669"/>
    <property type="project" value="TreeGrafter"/>
</dbReference>
<dbReference type="GO" id="GO:0031028">
    <property type="term" value="P:septation initiation signaling"/>
    <property type="evidence" value="ECO:0007669"/>
    <property type="project" value="TreeGrafter"/>
</dbReference>
<dbReference type="PANTHER" id="PTHR47566:SF1">
    <property type="entry name" value="PROTEIN NUD1"/>
    <property type="match status" value="1"/>
</dbReference>
<keyword evidence="1" id="KW-0433">Leucine-rich repeat</keyword>
<proteinExistence type="predicted"/>
<feature type="non-terminal residue" evidence="3">
    <location>
        <position position="1"/>
    </location>
</feature>
<name>A0A1D2V9S5_9ASCO</name>
<dbReference type="AlphaFoldDB" id="A0A1D2V9S5"/>
<dbReference type="InterPro" id="IPR001611">
    <property type="entry name" value="Leu-rich_rpt"/>
</dbReference>
<dbReference type="PANTHER" id="PTHR47566">
    <property type="match status" value="1"/>
</dbReference>